<reference evidence="3" key="1">
    <citation type="submission" date="2021-08" db="EMBL/GenBank/DDBJ databases">
        <title>Flavobacterium sp. strain CC-SYL302.</title>
        <authorList>
            <person name="Lin S.-Y."/>
            <person name="Lee T.-H."/>
            <person name="Young C.-C."/>
        </authorList>
    </citation>
    <scope>NUCLEOTIDE SEQUENCE</scope>
    <source>
        <strain evidence="3">CC-SYL302</strain>
    </source>
</reference>
<feature type="transmembrane region" description="Helical" evidence="1">
    <location>
        <begin position="74"/>
        <end position="95"/>
    </location>
</feature>
<sequence>MAKKLNFSINTWVITLLLLLVNNAMVFADSGIHNPVKKTEFAEKYSNLTYDEAPTEKKVANESQQKSSFEYKPYYQYLWIGLLILIVGGIAYLLVSNKFGFFNLRSKVDAEKIENAEKHINELNLDDLLNQARNNGDNQALIRFYFLKVIKTLADHKHINWEPQKTNATYYYEIKQPQLQKDYEYASYLYNYVWYGKFTLNSEQLQQAENHFKSMLNNKQL</sequence>
<evidence type="ECO:0000313" key="3">
    <source>
        <dbReference type="EMBL" id="UYW00392.1"/>
    </source>
</evidence>
<dbReference type="Proteomes" id="UP001163328">
    <property type="component" value="Chromosome"/>
</dbReference>
<keyword evidence="4" id="KW-1185">Reference proteome</keyword>
<evidence type="ECO:0000256" key="1">
    <source>
        <dbReference type="SAM" id="Phobius"/>
    </source>
</evidence>
<proteinExistence type="predicted"/>
<accession>A0ABY6LWQ7</accession>
<evidence type="ECO:0000259" key="2">
    <source>
        <dbReference type="Pfam" id="PF13559"/>
    </source>
</evidence>
<protein>
    <recommendedName>
        <fullName evidence="2">Protein-glutamine gamma-glutamyltransferase-like C-terminal domain-containing protein</fullName>
    </recommendedName>
</protein>
<evidence type="ECO:0000313" key="4">
    <source>
        <dbReference type="Proteomes" id="UP001163328"/>
    </source>
</evidence>
<dbReference type="EMBL" id="CP081495">
    <property type="protein sequence ID" value="UYW00392.1"/>
    <property type="molecule type" value="Genomic_DNA"/>
</dbReference>
<feature type="domain" description="Protein-glutamine gamma-glutamyltransferase-like C-terminal" evidence="2">
    <location>
        <begin position="147"/>
        <end position="210"/>
    </location>
</feature>
<dbReference type="RefSeq" id="WP_264432083.1">
    <property type="nucleotide sequence ID" value="NZ_CP081495.1"/>
</dbReference>
<dbReference type="InterPro" id="IPR025403">
    <property type="entry name" value="TgpA-like_C"/>
</dbReference>
<name>A0ABY6LWQ7_9FLAO</name>
<keyword evidence="1" id="KW-0812">Transmembrane</keyword>
<gene>
    <name evidence="3" type="ORF">K5I29_07385</name>
</gene>
<keyword evidence="1" id="KW-1133">Transmembrane helix</keyword>
<keyword evidence="1" id="KW-0472">Membrane</keyword>
<organism evidence="3 4">
    <name type="scientific">Flavobacterium agricola</name>
    <dbReference type="NCBI Taxonomy" id="2870839"/>
    <lineage>
        <taxon>Bacteria</taxon>
        <taxon>Pseudomonadati</taxon>
        <taxon>Bacteroidota</taxon>
        <taxon>Flavobacteriia</taxon>
        <taxon>Flavobacteriales</taxon>
        <taxon>Flavobacteriaceae</taxon>
        <taxon>Flavobacterium</taxon>
    </lineage>
</organism>
<dbReference type="Pfam" id="PF13559">
    <property type="entry name" value="DUF4129"/>
    <property type="match status" value="1"/>
</dbReference>